<accession>A0AAV0LUC0</accession>
<protein>
    <submittedName>
        <fullName evidence="1">Uncharacterized protein</fullName>
    </submittedName>
</protein>
<reference evidence="1" key="1">
    <citation type="submission" date="2022-08" db="EMBL/GenBank/DDBJ databases">
        <authorList>
            <person name="Gutierrez-Valencia J."/>
        </authorList>
    </citation>
    <scope>NUCLEOTIDE SEQUENCE</scope>
</reference>
<evidence type="ECO:0000313" key="1">
    <source>
        <dbReference type="EMBL" id="CAI0438144.1"/>
    </source>
</evidence>
<keyword evidence="2" id="KW-1185">Reference proteome</keyword>
<dbReference type="AlphaFoldDB" id="A0AAV0LUC0"/>
<gene>
    <name evidence="1" type="ORF">LITE_LOCUS25709</name>
</gene>
<organism evidence="1 2">
    <name type="scientific">Linum tenue</name>
    <dbReference type="NCBI Taxonomy" id="586396"/>
    <lineage>
        <taxon>Eukaryota</taxon>
        <taxon>Viridiplantae</taxon>
        <taxon>Streptophyta</taxon>
        <taxon>Embryophyta</taxon>
        <taxon>Tracheophyta</taxon>
        <taxon>Spermatophyta</taxon>
        <taxon>Magnoliopsida</taxon>
        <taxon>eudicotyledons</taxon>
        <taxon>Gunneridae</taxon>
        <taxon>Pentapetalae</taxon>
        <taxon>rosids</taxon>
        <taxon>fabids</taxon>
        <taxon>Malpighiales</taxon>
        <taxon>Linaceae</taxon>
        <taxon>Linum</taxon>
    </lineage>
</organism>
<sequence length="116" mass="13101">TYRFLYPVYPLVCVAASSVIESFPDLVRDKHNLNDNSIIVVVYKILDHYHDVGEVRWIDDGFRGLLPLPFNSSLGGTSAAPPYFNNKNKALAQQYVNSSSLLFRLFDSIFITALTE</sequence>
<feature type="non-terminal residue" evidence="1">
    <location>
        <position position="1"/>
    </location>
</feature>
<evidence type="ECO:0000313" key="2">
    <source>
        <dbReference type="Proteomes" id="UP001154282"/>
    </source>
</evidence>
<dbReference type="Proteomes" id="UP001154282">
    <property type="component" value="Unassembled WGS sequence"/>
</dbReference>
<comment type="caution">
    <text evidence="1">The sequence shown here is derived from an EMBL/GenBank/DDBJ whole genome shotgun (WGS) entry which is preliminary data.</text>
</comment>
<dbReference type="EMBL" id="CAMGYJ010000006">
    <property type="protein sequence ID" value="CAI0438144.1"/>
    <property type="molecule type" value="Genomic_DNA"/>
</dbReference>
<name>A0AAV0LUC0_9ROSI</name>
<proteinExistence type="predicted"/>